<evidence type="ECO:0008006" key="3">
    <source>
        <dbReference type="Google" id="ProtNLM"/>
    </source>
</evidence>
<dbReference type="Proteomes" id="UP000031666">
    <property type="component" value="Unassembled WGS sequence"/>
</dbReference>
<dbReference type="AlphaFoldDB" id="A0A0B8QHY7"/>
<protein>
    <recommendedName>
        <fullName evidence="3">LysR substrate-binding domain-containing protein</fullName>
    </recommendedName>
</protein>
<sequence>MIRMVEQGIGWAVLPTIMLQERVGLGTLVEFTPEYMKSNQSYGVDLVWKANDSLGPVAHYLRELLFAS</sequence>
<dbReference type="Gene3D" id="3.40.190.290">
    <property type="match status" value="1"/>
</dbReference>
<accession>A0A0B8QHY7</accession>
<evidence type="ECO:0000313" key="2">
    <source>
        <dbReference type="Proteomes" id="UP000031666"/>
    </source>
</evidence>
<gene>
    <name evidence="1" type="ORF">JCM19241_4891</name>
</gene>
<reference evidence="1 2" key="1">
    <citation type="submission" date="2015-01" db="EMBL/GenBank/DDBJ databases">
        <title>Vibrio sp. C94 JCM 19241 whole genome shotgun sequence.</title>
        <authorList>
            <person name="Sawabe T."/>
            <person name="Meirelles P."/>
            <person name="Feng G."/>
            <person name="Sayaka M."/>
            <person name="Hattori M."/>
            <person name="Ohkuma M."/>
        </authorList>
    </citation>
    <scope>NUCLEOTIDE SEQUENCE [LARGE SCALE GENOMIC DNA]</scope>
    <source>
        <strain evidence="2">JCM 19241</strain>
    </source>
</reference>
<evidence type="ECO:0000313" key="1">
    <source>
        <dbReference type="EMBL" id="GAM78186.1"/>
    </source>
</evidence>
<dbReference type="SUPFAM" id="SSF53850">
    <property type="entry name" value="Periplasmic binding protein-like II"/>
    <property type="match status" value="1"/>
</dbReference>
<proteinExistence type="predicted"/>
<reference evidence="1 2" key="2">
    <citation type="submission" date="2015-01" db="EMBL/GenBank/DDBJ databases">
        <authorList>
            <consortium name="NBRP consortium"/>
            <person name="Sawabe T."/>
            <person name="Meirelles P."/>
            <person name="Feng G."/>
            <person name="Sayaka M."/>
            <person name="Hattori M."/>
            <person name="Ohkuma M."/>
        </authorList>
    </citation>
    <scope>NUCLEOTIDE SEQUENCE [LARGE SCALE GENOMIC DNA]</scope>
    <source>
        <strain evidence="2">JCM 19241</strain>
    </source>
</reference>
<comment type="caution">
    <text evidence="1">The sequence shown here is derived from an EMBL/GenBank/DDBJ whole genome shotgun (WGS) entry which is preliminary data.</text>
</comment>
<organism evidence="1 2">
    <name type="scientific">Vibrio ishigakensis</name>
    <dbReference type="NCBI Taxonomy" id="1481914"/>
    <lineage>
        <taxon>Bacteria</taxon>
        <taxon>Pseudomonadati</taxon>
        <taxon>Pseudomonadota</taxon>
        <taxon>Gammaproteobacteria</taxon>
        <taxon>Vibrionales</taxon>
        <taxon>Vibrionaceae</taxon>
        <taxon>Vibrio</taxon>
    </lineage>
</organism>
<name>A0A0B8QHY7_9VIBR</name>
<dbReference type="EMBL" id="BBSC01000012">
    <property type="protein sequence ID" value="GAM78186.1"/>
    <property type="molecule type" value="Genomic_DNA"/>
</dbReference>